<dbReference type="SUPFAM" id="SSF52047">
    <property type="entry name" value="RNI-like"/>
    <property type="match status" value="1"/>
</dbReference>
<dbReference type="FunFam" id="3.80.10.10:FF:000504">
    <property type="entry name" value="F-box family protein"/>
    <property type="match status" value="1"/>
</dbReference>
<proteinExistence type="predicted"/>
<keyword evidence="3" id="KW-1185">Reference proteome</keyword>
<dbReference type="eggNOG" id="ENOG502QR17">
    <property type="taxonomic scope" value="Eukaryota"/>
</dbReference>
<dbReference type="Gene3D" id="3.80.10.10">
    <property type="entry name" value="Ribonuclease Inhibitor"/>
    <property type="match status" value="3"/>
</dbReference>
<dbReference type="HOGENOM" id="CLU_019957_1_0_1"/>
<dbReference type="GO" id="GO:0005737">
    <property type="term" value="C:cytoplasm"/>
    <property type="evidence" value="ECO:0007669"/>
    <property type="project" value="TreeGrafter"/>
</dbReference>
<sequence length="645" mass="69975">MDPVHAAHPVPRPARAGANPQIPKKEKKTPLAPQKWRQPLPQSPAFFCLFSPSISLPLPNPNPTHSPPRPLRSPPPQARLLPMASSSDASSALAAAAAVGKKRGSYNCGRCGLPKKGHVCAVAGEEQKPPRRALHFDEAAPPPPPEKKVKVEVVEVDSSSEEEEREARGWVEVGGGRRVPGEVVVEVMRRLPPRGVAASAAVCRGWRGCARRVWRAADELRLRAAGVRPVGALLPRCPALSRLVLRMESDIDATMLACVAFSCPNLQYLELGMVGSAANRMTGDELTRFVSEKRSLSVLKLDGCSNLSFLNISSSSLSTLWLSDLSSLSKSVINCPNLNELSLGFTQQNNDSTDLISLMDSLGRTCSNLRNLHISSIHLCNEAVFALESANLRGLCMLSLILGSKITDAAVASIVRSYASLDLLDLSGSSITDNGLGMICKAFPHTLTRLLLALCPNITSCGVQVATSQLPLLQLMDCGKSLCANSQPEADRSYFGEIYGGIKFCSKLPIQRKQQPNYQKLIIKHASLKKLSLWGCSALDALYVNCPELSDLNLNCCTNLHPERLLLQCPSLKDVHASGCRDMLIGAIRNQVLNEFASAEPRVPCKRLADGSKRVQVPHFMLEQQFEEEKWGSGSKRSQCTVHLS</sequence>
<reference evidence="2" key="1">
    <citation type="submission" date="2015-04" db="UniProtKB">
        <authorList>
            <consortium name="EnsemblPlants"/>
        </authorList>
    </citation>
    <scope>IDENTIFICATION</scope>
</reference>
<evidence type="ECO:0000313" key="3">
    <source>
        <dbReference type="Proteomes" id="UP000026961"/>
    </source>
</evidence>
<feature type="region of interest" description="Disordered" evidence="1">
    <location>
        <begin position="57"/>
        <end position="78"/>
    </location>
</feature>
<dbReference type="STRING" id="40148.A0A0E0BUW4"/>
<reference evidence="2" key="2">
    <citation type="submission" date="2018-05" db="EMBL/GenBank/DDBJ databases">
        <title>OgluRS3 (Oryza glumaepatula Reference Sequence Version 3).</title>
        <authorList>
            <person name="Zhang J."/>
            <person name="Kudrna D."/>
            <person name="Lee S."/>
            <person name="Talag J."/>
            <person name="Welchert J."/>
            <person name="Wing R.A."/>
        </authorList>
    </citation>
    <scope>NUCLEOTIDE SEQUENCE [LARGE SCALE GENOMIC DNA]</scope>
</reference>
<dbReference type="PANTHER" id="PTHR13382:SF21">
    <property type="entry name" value="OS12G0601000 PROTEIN"/>
    <property type="match status" value="1"/>
</dbReference>
<organism evidence="2">
    <name type="scientific">Oryza glumipatula</name>
    <dbReference type="NCBI Taxonomy" id="40148"/>
    <lineage>
        <taxon>Eukaryota</taxon>
        <taxon>Viridiplantae</taxon>
        <taxon>Streptophyta</taxon>
        <taxon>Embryophyta</taxon>
        <taxon>Tracheophyta</taxon>
        <taxon>Spermatophyta</taxon>
        <taxon>Magnoliopsida</taxon>
        <taxon>Liliopsida</taxon>
        <taxon>Poales</taxon>
        <taxon>Poaceae</taxon>
        <taxon>BOP clade</taxon>
        <taxon>Oryzoideae</taxon>
        <taxon>Oryzeae</taxon>
        <taxon>Oryzinae</taxon>
        <taxon>Oryza</taxon>
    </lineage>
</organism>
<evidence type="ECO:0000313" key="2">
    <source>
        <dbReference type="EnsemblPlants" id="OGLUM12G19610.1"/>
    </source>
</evidence>
<feature type="compositionally biased region" description="Low complexity" evidence="1">
    <location>
        <begin position="1"/>
        <end position="16"/>
    </location>
</feature>
<dbReference type="Proteomes" id="UP000026961">
    <property type="component" value="Chromosome 12"/>
</dbReference>
<dbReference type="InterPro" id="IPR032675">
    <property type="entry name" value="LRR_dom_sf"/>
</dbReference>
<dbReference type="SUPFAM" id="SSF81383">
    <property type="entry name" value="F-box domain"/>
    <property type="match status" value="1"/>
</dbReference>
<dbReference type="AlphaFoldDB" id="A0A0E0BUW4"/>
<feature type="region of interest" description="Disordered" evidence="1">
    <location>
        <begin position="1"/>
        <end position="39"/>
    </location>
</feature>
<dbReference type="Gramene" id="OGLUM12G19610.1">
    <property type="protein sequence ID" value="OGLUM12G19610.1"/>
    <property type="gene ID" value="OGLUM12G19610"/>
</dbReference>
<protein>
    <submittedName>
        <fullName evidence="2">Uncharacterized protein</fullName>
    </submittedName>
</protein>
<dbReference type="InterPro" id="IPR036047">
    <property type="entry name" value="F-box-like_dom_sf"/>
</dbReference>
<name>A0A0E0BUW4_9ORYZ</name>
<dbReference type="EnsemblPlants" id="OGLUM12G19610.1">
    <property type="protein sequence ID" value="OGLUM12G19610.1"/>
    <property type="gene ID" value="OGLUM12G19610"/>
</dbReference>
<dbReference type="PANTHER" id="PTHR13382">
    <property type="entry name" value="MITOCHONDRIAL ATP SYNTHASE COUPLING FACTOR B"/>
    <property type="match status" value="1"/>
</dbReference>
<evidence type="ECO:0000256" key="1">
    <source>
        <dbReference type="SAM" id="MobiDB-lite"/>
    </source>
</evidence>
<feature type="compositionally biased region" description="Pro residues" evidence="1">
    <location>
        <begin position="58"/>
        <end position="77"/>
    </location>
</feature>
<dbReference type="FunFam" id="3.80.10.10:FF:000597">
    <property type="entry name" value="F-box/LRR-repeat protein 17"/>
    <property type="match status" value="1"/>
</dbReference>
<accession>A0A0E0BUW4</accession>
<dbReference type="InterPro" id="IPR050648">
    <property type="entry name" value="F-box_LRR-repeat"/>
</dbReference>